<name>A0A5D2ARP2_GOSDA</name>
<dbReference type="EMBL" id="CM017711">
    <property type="protein sequence ID" value="TYG45852.1"/>
    <property type="molecule type" value="Genomic_DNA"/>
</dbReference>
<organism evidence="1 2">
    <name type="scientific">Gossypium darwinii</name>
    <name type="common">Darwin's cotton</name>
    <name type="synonym">Gossypium barbadense var. darwinii</name>
    <dbReference type="NCBI Taxonomy" id="34276"/>
    <lineage>
        <taxon>Eukaryota</taxon>
        <taxon>Viridiplantae</taxon>
        <taxon>Streptophyta</taxon>
        <taxon>Embryophyta</taxon>
        <taxon>Tracheophyta</taxon>
        <taxon>Spermatophyta</taxon>
        <taxon>Magnoliopsida</taxon>
        <taxon>eudicotyledons</taxon>
        <taxon>Gunneridae</taxon>
        <taxon>Pentapetalae</taxon>
        <taxon>rosids</taxon>
        <taxon>malvids</taxon>
        <taxon>Malvales</taxon>
        <taxon>Malvaceae</taxon>
        <taxon>Malvoideae</taxon>
        <taxon>Gossypium</taxon>
    </lineage>
</organism>
<reference evidence="1 2" key="1">
    <citation type="submission" date="2019-06" db="EMBL/GenBank/DDBJ databases">
        <title>WGS assembly of Gossypium darwinii.</title>
        <authorList>
            <person name="Chen Z.J."/>
            <person name="Sreedasyam A."/>
            <person name="Ando A."/>
            <person name="Song Q."/>
            <person name="De L."/>
            <person name="Hulse-Kemp A."/>
            <person name="Ding M."/>
            <person name="Ye W."/>
            <person name="Kirkbride R."/>
            <person name="Jenkins J."/>
            <person name="Plott C."/>
            <person name="Lovell J."/>
            <person name="Lin Y.-M."/>
            <person name="Vaughn R."/>
            <person name="Liu B."/>
            <person name="Li W."/>
            <person name="Simpson S."/>
            <person name="Scheffler B."/>
            <person name="Saski C."/>
            <person name="Grover C."/>
            <person name="Hu G."/>
            <person name="Conover J."/>
            <person name="Carlson J."/>
            <person name="Shu S."/>
            <person name="Boston L."/>
            <person name="Williams M."/>
            <person name="Peterson D."/>
            <person name="Mcgee K."/>
            <person name="Jones D."/>
            <person name="Wendel J."/>
            <person name="Stelly D."/>
            <person name="Grimwood J."/>
            <person name="Schmutz J."/>
        </authorList>
    </citation>
    <scope>NUCLEOTIDE SEQUENCE [LARGE SCALE GENOMIC DNA]</scope>
    <source>
        <strain evidence="1">1808015.09</strain>
    </source>
</reference>
<dbReference type="Proteomes" id="UP000323506">
    <property type="component" value="Chromosome D11"/>
</dbReference>
<proteinExistence type="predicted"/>
<accession>A0A5D2ARP2</accession>
<dbReference type="AlphaFoldDB" id="A0A5D2ARP2"/>
<evidence type="ECO:0000313" key="2">
    <source>
        <dbReference type="Proteomes" id="UP000323506"/>
    </source>
</evidence>
<sequence>MSLACALLPFFSIRVHFRHQSTSADPPPVLHASTHFQNHRLERSYKRLLPLNFKETSYLVRQKNSRPR</sequence>
<gene>
    <name evidence="1" type="ORF">ES288_D11G208600v1</name>
</gene>
<keyword evidence="2" id="KW-1185">Reference proteome</keyword>
<protein>
    <submittedName>
        <fullName evidence="1">Uncharacterized protein</fullName>
    </submittedName>
</protein>
<evidence type="ECO:0000313" key="1">
    <source>
        <dbReference type="EMBL" id="TYG45852.1"/>
    </source>
</evidence>